<evidence type="ECO:0000256" key="6">
    <source>
        <dbReference type="ARBA" id="ARBA00023010"/>
    </source>
</evidence>
<evidence type="ECO:0000256" key="5">
    <source>
        <dbReference type="ARBA" id="ARBA00022927"/>
    </source>
</evidence>
<gene>
    <name evidence="10" type="ORF">DEA37_0009753</name>
</gene>
<dbReference type="EMBL" id="QNGE01000338">
    <property type="protein sequence ID" value="KAA3680850.1"/>
    <property type="molecule type" value="Genomic_DNA"/>
</dbReference>
<keyword evidence="6" id="KW-0811">Translocation</keyword>
<dbReference type="AlphaFoldDB" id="A0A5J4P0A1"/>
<feature type="compositionally biased region" description="Basic and acidic residues" evidence="9">
    <location>
        <begin position="1"/>
        <end position="12"/>
    </location>
</feature>
<evidence type="ECO:0000313" key="11">
    <source>
        <dbReference type="Proteomes" id="UP000324629"/>
    </source>
</evidence>
<organism evidence="10 11">
    <name type="scientific">Paragonimus westermani</name>
    <dbReference type="NCBI Taxonomy" id="34504"/>
    <lineage>
        <taxon>Eukaryota</taxon>
        <taxon>Metazoa</taxon>
        <taxon>Spiralia</taxon>
        <taxon>Lophotrochozoa</taxon>
        <taxon>Platyhelminthes</taxon>
        <taxon>Trematoda</taxon>
        <taxon>Digenea</taxon>
        <taxon>Plagiorchiida</taxon>
        <taxon>Troglotremata</taxon>
        <taxon>Troglotrematidae</taxon>
        <taxon>Paragonimus</taxon>
    </lineage>
</organism>
<protein>
    <submittedName>
        <fullName evidence="10">Mitochondrial import inner membrane translocase subunit TIM16</fullName>
    </submittedName>
</protein>
<dbReference type="PANTHER" id="PTHR12388:SF0">
    <property type="entry name" value="MITOCHONDRIAL IMPORT INNER MEMBRANE TRANSLOCASE SUBUNIT TIM16"/>
    <property type="match status" value="1"/>
</dbReference>
<dbReference type="PANTHER" id="PTHR12388">
    <property type="entry name" value="MITOCHONDRIA ASSOCIATED GRANULOCYTE MACROPHAGE CSF SIGNALING MOLECULE"/>
    <property type="match status" value="1"/>
</dbReference>
<keyword evidence="11" id="KW-1185">Reference proteome</keyword>
<keyword evidence="3" id="KW-0813">Transport</keyword>
<keyword evidence="8" id="KW-0472">Membrane</keyword>
<dbReference type="GO" id="GO:0030150">
    <property type="term" value="P:protein import into mitochondrial matrix"/>
    <property type="evidence" value="ECO:0007669"/>
    <property type="project" value="InterPro"/>
</dbReference>
<feature type="region of interest" description="Disordered" evidence="9">
    <location>
        <begin position="1"/>
        <end position="22"/>
    </location>
</feature>
<dbReference type="Pfam" id="PF03656">
    <property type="entry name" value="Pam16"/>
    <property type="match status" value="1"/>
</dbReference>
<evidence type="ECO:0000256" key="2">
    <source>
        <dbReference type="ARBA" id="ARBA00008817"/>
    </source>
</evidence>
<dbReference type="GO" id="GO:0005744">
    <property type="term" value="C:TIM23 mitochondrial import inner membrane translocase complex"/>
    <property type="evidence" value="ECO:0007669"/>
    <property type="project" value="InterPro"/>
</dbReference>
<dbReference type="InterPro" id="IPR036869">
    <property type="entry name" value="J_dom_sf"/>
</dbReference>
<dbReference type="InterPro" id="IPR005341">
    <property type="entry name" value="Tim16"/>
</dbReference>
<evidence type="ECO:0000256" key="1">
    <source>
        <dbReference type="ARBA" id="ARBA00004637"/>
    </source>
</evidence>
<evidence type="ECO:0000256" key="9">
    <source>
        <dbReference type="SAM" id="MobiDB-lite"/>
    </source>
</evidence>
<evidence type="ECO:0000256" key="3">
    <source>
        <dbReference type="ARBA" id="ARBA00022448"/>
    </source>
</evidence>
<name>A0A5J4P0A1_9TREM</name>
<dbReference type="Proteomes" id="UP000324629">
    <property type="component" value="Unassembled WGS sequence"/>
</dbReference>
<sequence>MGCLLDGRRSLSEDGVQGGSTSATRGNNWDILWTTRARAKYLAQLVVSGARILGRAFTQALKEEYATSQQAARARRNQSFSDNDNHRTFDQITGISLEEAKQILNIKEIHDEEALLKNYNHLFHVNAKEKGGSLYLQSKLLKFSLPVNTDAALRQFDNPLSKFLNSLKLHFHKGHLVTITFDRTGHLAG</sequence>
<comment type="caution">
    <text evidence="10">The sequence shown here is derived from an EMBL/GenBank/DDBJ whole genome shotgun (WGS) entry which is preliminary data.</text>
</comment>
<evidence type="ECO:0000313" key="10">
    <source>
        <dbReference type="EMBL" id="KAA3680850.1"/>
    </source>
</evidence>
<evidence type="ECO:0000256" key="8">
    <source>
        <dbReference type="ARBA" id="ARBA00023136"/>
    </source>
</evidence>
<keyword evidence="4" id="KW-0999">Mitochondrion inner membrane</keyword>
<comment type="subcellular location">
    <subcellularLocation>
        <location evidence="1">Mitochondrion inner membrane</location>
        <topology evidence="1">Peripheral membrane protein</topology>
    </subcellularLocation>
</comment>
<keyword evidence="5" id="KW-0653">Protein transport</keyword>
<keyword evidence="7" id="KW-0496">Mitochondrion</keyword>
<evidence type="ECO:0000256" key="4">
    <source>
        <dbReference type="ARBA" id="ARBA00022792"/>
    </source>
</evidence>
<dbReference type="Gene3D" id="1.10.287.110">
    <property type="entry name" value="DnaJ domain"/>
    <property type="match status" value="1"/>
</dbReference>
<proteinExistence type="inferred from homology"/>
<comment type="similarity">
    <text evidence="2">Belongs to the TIM16/PAM16 family.</text>
</comment>
<accession>A0A5J4P0A1</accession>
<reference evidence="10 11" key="1">
    <citation type="journal article" date="2019" name="Gigascience">
        <title>Whole-genome sequence of the oriental lung fluke Paragonimus westermani.</title>
        <authorList>
            <person name="Oey H."/>
            <person name="Zakrzewski M."/>
            <person name="Narain K."/>
            <person name="Devi K.R."/>
            <person name="Agatsuma T."/>
            <person name="Nawaratna S."/>
            <person name="Gobert G.N."/>
            <person name="Jones M.K."/>
            <person name="Ragan M.A."/>
            <person name="McManus D.P."/>
            <person name="Krause L."/>
        </authorList>
    </citation>
    <scope>NUCLEOTIDE SEQUENCE [LARGE SCALE GENOMIC DNA]</scope>
    <source>
        <strain evidence="10 11">IND2009</strain>
    </source>
</reference>
<evidence type="ECO:0000256" key="7">
    <source>
        <dbReference type="ARBA" id="ARBA00023128"/>
    </source>
</evidence>